<feature type="chain" id="PRO_5026101280" evidence="2">
    <location>
        <begin position="25"/>
        <end position="446"/>
    </location>
</feature>
<organism evidence="4 5">
    <name type="scientific">Sphingomonas piscis</name>
    <dbReference type="NCBI Taxonomy" id="2714943"/>
    <lineage>
        <taxon>Bacteria</taxon>
        <taxon>Pseudomonadati</taxon>
        <taxon>Pseudomonadota</taxon>
        <taxon>Alphaproteobacteria</taxon>
        <taxon>Sphingomonadales</taxon>
        <taxon>Sphingomonadaceae</taxon>
        <taxon>Sphingomonas</taxon>
    </lineage>
</organism>
<dbReference type="Gene3D" id="3.30.70.1070">
    <property type="entry name" value="Sporulation related repeat"/>
    <property type="match status" value="1"/>
</dbReference>
<sequence>MSKPTTLGSAVSAILAASLLAGCAAPSAQGTRASAGPVADKLGPATRAIMALNAEDFTGAVSWAEQAVQAKPEDADLRALLGTAYFGAGRFASAETAYQDALALHSGDPKVVLKLALVQVAQGKSAQALALLQSARMVLESADYGLALALAGQPANAVAVLEPAARARGADARVRQNLALSYALAGDWTAARTIAAQDVPADQLDGRIQGWMKLASPVRVYDQVAALTGVTPVADPGLPVRLALRRNDGTALAAARPAPAPAPVAAAPVAVASTPTPVQIAEAAPAYVPPSRPAAEEPSFKLDPVDVASEPFVEVPAQPRPQPLPAAPKVKPTLRAAAFVPKKAASRPIAAARGNSGAVVQIGAYGSPQRVAQAWNAAARRYSALRGYMPVSARFQSAAGIVYRLSVKGFGSPAEAKNLCVALRRSGGTCFVRNTAGDAPVTIAMR</sequence>
<dbReference type="InterPro" id="IPR011990">
    <property type="entry name" value="TPR-like_helical_dom_sf"/>
</dbReference>
<evidence type="ECO:0000259" key="3">
    <source>
        <dbReference type="PROSITE" id="PS51724"/>
    </source>
</evidence>
<name>A0A6G7YS34_9SPHN</name>
<dbReference type="KEGG" id="spii:G7077_12220"/>
<dbReference type="InterPro" id="IPR019734">
    <property type="entry name" value="TPR_rpt"/>
</dbReference>
<dbReference type="PROSITE" id="PS51257">
    <property type="entry name" value="PROKAR_LIPOPROTEIN"/>
    <property type="match status" value="1"/>
</dbReference>
<dbReference type="Gene3D" id="1.25.40.10">
    <property type="entry name" value="Tetratricopeptide repeat domain"/>
    <property type="match status" value="1"/>
</dbReference>
<dbReference type="PROSITE" id="PS50005">
    <property type="entry name" value="TPR"/>
    <property type="match status" value="1"/>
</dbReference>
<dbReference type="SMART" id="SM00028">
    <property type="entry name" value="TPR"/>
    <property type="match status" value="2"/>
</dbReference>
<evidence type="ECO:0000256" key="2">
    <source>
        <dbReference type="SAM" id="SignalP"/>
    </source>
</evidence>
<protein>
    <submittedName>
        <fullName evidence="4">Tetratricopeptide repeat protein</fullName>
    </submittedName>
</protein>
<evidence type="ECO:0000313" key="4">
    <source>
        <dbReference type="EMBL" id="QIK79558.1"/>
    </source>
</evidence>
<dbReference type="GO" id="GO:0042834">
    <property type="term" value="F:peptidoglycan binding"/>
    <property type="evidence" value="ECO:0007669"/>
    <property type="project" value="InterPro"/>
</dbReference>
<feature type="domain" description="SPOR" evidence="3">
    <location>
        <begin position="352"/>
        <end position="435"/>
    </location>
</feature>
<dbReference type="RefSeq" id="WP_166411945.1">
    <property type="nucleotide sequence ID" value="NZ_CP049869.1"/>
</dbReference>
<feature type="signal peptide" evidence="2">
    <location>
        <begin position="1"/>
        <end position="24"/>
    </location>
</feature>
<evidence type="ECO:0000256" key="1">
    <source>
        <dbReference type="PROSITE-ProRule" id="PRU00339"/>
    </source>
</evidence>
<dbReference type="AlphaFoldDB" id="A0A6G7YS34"/>
<keyword evidence="1" id="KW-0802">TPR repeat</keyword>
<dbReference type="PROSITE" id="PS51724">
    <property type="entry name" value="SPOR"/>
    <property type="match status" value="1"/>
</dbReference>
<dbReference type="InterPro" id="IPR036680">
    <property type="entry name" value="SPOR-like_sf"/>
</dbReference>
<dbReference type="EMBL" id="CP049869">
    <property type="protein sequence ID" value="QIK79558.1"/>
    <property type="molecule type" value="Genomic_DNA"/>
</dbReference>
<accession>A0A6G7YS34</accession>
<dbReference type="InterPro" id="IPR007730">
    <property type="entry name" value="SPOR-like_dom"/>
</dbReference>
<proteinExistence type="predicted"/>
<dbReference type="Pfam" id="PF14559">
    <property type="entry name" value="TPR_19"/>
    <property type="match status" value="1"/>
</dbReference>
<dbReference type="SUPFAM" id="SSF48452">
    <property type="entry name" value="TPR-like"/>
    <property type="match status" value="1"/>
</dbReference>
<dbReference type="Pfam" id="PF05036">
    <property type="entry name" value="SPOR"/>
    <property type="match status" value="1"/>
</dbReference>
<evidence type="ECO:0000313" key="5">
    <source>
        <dbReference type="Proteomes" id="UP000503222"/>
    </source>
</evidence>
<dbReference type="Proteomes" id="UP000503222">
    <property type="component" value="Chromosome"/>
</dbReference>
<gene>
    <name evidence="4" type="ORF">G7077_12220</name>
</gene>
<feature type="repeat" description="TPR" evidence="1">
    <location>
        <begin position="75"/>
        <end position="108"/>
    </location>
</feature>
<reference evidence="4 5" key="1">
    <citation type="submission" date="2020-03" db="EMBL/GenBank/DDBJ databases">
        <title>Sphingomonas sp. nov., isolated from fish.</title>
        <authorList>
            <person name="Hyun D.-W."/>
            <person name="Bae J.-W."/>
        </authorList>
    </citation>
    <scope>NUCLEOTIDE SEQUENCE [LARGE SCALE GENOMIC DNA]</scope>
    <source>
        <strain evidence="4 5">HDW15B</strain>
    </source>
</reference>
<keyword evidence="2" id="KW-0732">Signal</keyword>
<keyword evidence="5" id="KW-1185">Reference proteome</keyword>